<evidence type="ECO:0000313" key="3">
    <source>
        <dbReference type="Proteomes" id="UP001595420"/>
    </source>
</evidence>
<evidence type="ECO:0000313" key="2">
    <source>
        <dbReference type="EMBL" id="MFC2999069.1"/>
    </source>
</evidence>
<protein>
    <submittedName>
        <fullName evidence="2">Type II toxin-antitoxin system death-on-curing family toxin</fullName>
    </submittedName>
</protein>
<comment type="caution">
    <text evidence="2">The sequence shown here is derived from an EMBL/GenBank/DDBJ whole genome shotgun (WGS) entry which is preliminary data.</text>
</comment>
<sequence>MADITWITIDVALAIHEEQIAEHGGGEGLRDRGLLESALARPLNLQAYEAADLPALAAALGCGIARNHPFIDGNKRTAFVAVEAFLGLNGLDLTADDANCVLTMLSVATGEMSESDFAIWLRAHTGPRP</sequence>
<accession>A0ABV7BSC3</accession>
<feature type="domain" description="Fido" evidence="1">
    <location>
        <begin position="7"/>
        <end position="123"/>
    </location>
</feature>
<dbReference type="PANTHER" id="PTHR39426">
    <property type="entry name" value="HOMOLOGY TO DEATH-ON-CURING PROTEIN OF PHAGE P1"/>
    <property type="match status" value="1"/>
</dbReference>
<organism evidence="2 3">
    <name type="scientific">Falsiroseomonas tokyonensis</name>
    <dbReference type="NCBI Taxonomy" id="430521"/>
    <lineage>
        <taxon>Bacteria</taxon>
        <taxon>Pseudomonadati</taxon>
        <taxon>Pseudomonadota</taxon>
        <taxon>Alphaproteobacteria</taxon>
        <taxon>Acetobacterales</taxon>
        <taxon>Roseomonadaceae</taxon>
        <taxon>Falsiroseomonas</taxon>
    </lineage>
</organism>
<gene>
    <name evidence="2" type="ORF">ACFOD3_04130</name>
</gene>
<dbReference type="InterPro" id="IPR003812">
    <property type="entry name" value="Fido"/>
</dbReference>
<keyword evidence="3" id="KW-1185">Reference proteome</keyword>
<dbReference type="PROSITE" id="PS51459">
    <property type="entry name" value="FIDO"/>
    <property type="match status" value="1"/>
</dbReference>
<dbReference type="EMBL" id="JBHRSB010000001">
    <property type="protein sequence ID" value="MFC2999069.1"/>
    <property type="molecule type" value="Genomic_DNA"/>
</dbReference>
<proteinExistence type="predicted"/>
<dbReference type="InterPro" id="IPR006440">
    <property type="entry name" value="Doc"/>
</dbReference>
<dbReference type="NCBIfam" id="TIGR01550">
    <property type="entry name" value="DOC_P1"/>
    <property type="match status" value="1"/>
</dbReference>
<dbReference type="Proteomes" id="UP001595420">
    <property type="component" value="Unassembled WGS sequence"/>
</dbReference>
<dbReference type="PANTHER" id="PTHR39426:SF1">
    <property type="entry name" value="HOMOLOGY TO DEATH-ON-CURING PROTEIN OF PHAGE P1"/>
    <property type="match status" value="1"/>
</dbReference>
<dbReference type="Pfam" id="PF02661">
    <property type="entry name" value="Fic"/>
    <property type="match status" value="1"/>
</dbReference>
<dbReference type="RefSeq" id="WP_216834851.1">
    <property type="nucleotide sequence ID" value="NZ_JAFNJS010000001.1"/>
</dbReference>
<evidence type="ECO:0000259" key="1">
    <source>
        <dbReference type="PROSITE" id="PS51459"/>
    </source>
</evidence>
<name>A0ABV7BSC3_9PROT</name>
<dbReference type="PIRSF" id="PIRSF018297">
    <property type="entry name" value="Doc"/>
    <property type="match status" value="1"/>
</dbReference>
<reference evidence="3" key="1">
    <citation type="journal article" date="2019" name="Int. J. Syst. Evol. Microbiol.">
        <title>The Global Catalogue of Microorganisms (GCM) 10K type strain sequencing project: providing services to taxonomists for standard genome sequencing and annotation.</title>
        <authorList>
            <consortium name="The Broad Institute Genomics Platform"/>
            <consortium name="The Broad Institute Genome Sequencing Center for Infectious Disease"/>
            <person name="Wu L."/>
            <person name="Ma J."/>
        </authorList>
    </citation>
    <scope>NUCLEOTIDE SEQUENCE [LARGE SCALE GENOMIC DNA]</scope>
    <source>
        <strain evidence="3">CGMCC 1.16855</strain>
    </source>
</reference>